<reference evidence="1 2" key="1">
    <citation type="submission" date="2024-02" db="EMBL/GenBank/DDBJ databases">
        <title>High-quality chromosome-scale genome assembly of Pensacola bahiagrass (Paspalum notatum Flugge var. saurae).</title>
        <authorList>
            <person name="Vega J.M."/>
            <person name="Podio M."/>
            <person name="Orjuela J."/>
            <person name="Siena L.A."/>
            <person name="Pessino S.C."/>
            <person name="Combes M.C."/>
            <person name="Mariac C."/>
            <person name="Albertini E."/>
            <person name="Pupilli F."/>
            <person name="Ortiz J.P.A."/>
            <person name="Leblanc O."/>
        </authorList>
    </citation>
    <scope>NUCLEOTIDE SEQUENCE [LARGE SCALE GENOMIC DNA]</scope>
    <source>
        <strain evidence="1">R1</strain>
        <tissue evidence="1">Leaf</tissue>
    </source>
</reference>
<name>A0AAQ3WJP6_PASNO</name>
<evidence type="ECO:0000313" key="2">
    <source>
        <dbReference type="Proteomes" id="UP001341281"/>
    </source>
</evidence>
<accession>A0AAQ3WJP6</accession>
<dbReference type="EMBL" id="CP144747">
    <property type="protein sequence ID" value="WVZ64003.1"/>
    <property type="molecule type" value="Genomic_DNA"/>
</dbReference>
<protein>
    <submittedName>
        <fullName evidence="1">Uncharacterized protein</fullName>
    </submittedName>
</protein>
<sequence length="60" mass="6999">MFAEKPSLTFLFLPPFIVSYPACKELSTREKQVIKEPGDGLYPERRRRVADLIRPRFKGC</sequence>
<evidence type="ECO:0000313" key="1">
    <source>
        <dbReference type="EMBL" id="WVZ64003.1"/>
    </source>
</evidence>
<proteinExistence type="predicted"/>
<dbReference type="AlphaFoldDB" id="A0AAQ3WJP6"/>
<organism evidence="1 2">
    <name type="scientific">Paspalum notatum var. saurae</name>
    <dbReference type="NCBI Taxonomy" id="547442"/>
    <lineage>
        <taxon>Eukaryota</taxon>
        <taxon>Viridiplantae</taxon>
        <taxon>Streptophyta</taxon>
        <taxon>Embryophyta</taxon>
        <taxon>Tracheophyta</taxon>
        <taxon>Spermatophyta</taxon>
        <taxon>Magnoliopsida</taxon>
        <taxon>Liliopsida</taxon>
        <taxon>Poales</taxon>
        <taxon>Poaceae</taxon>
        <taxon>PACMAD clade</taxon>
        <taxon>Panicoideae</taxon>
        <taxon>Andropogonodae</taxon>
        <taxon>Paspaleae</taxon>
        <taxon>Paspalinae</taxon>
        <taxon>Paspalum</taxon>
    </lineage>
</organism>
<keyword evidence="2" id="KW-1185">Reference proteome</keyword>
<dbReference type="Proteomes" id="UP001341281">
    <property type="component" value="Chromosome 03"/>
</dbReference>
<gene>
    <name evidence="1" type="ORF">U9M48_013589</name>
</gene>